<organism evidence="1 2">
    <name type="scientific">Purpureocillium lilacinum</name>
    <name type="common">Paecilomyces lilacinus</name>
    <dbReference type="NCBI Taxonomy" id="33203"/>
    <lineage>
        <taxon>Eukaryota</taxon>
        <taxon>Fungi</taxon>
        <taxon>Dikarya</taxon>
        <taxon>Ascomycota</taxon>
        <taxon>Pezizomycotina</taxon>
        <taxon>Sordariomycetes</taxon>
        <taxon>Hypocreomycetidae</taxon>
        <taxon>Hypocreales</taxon>
        <taxon>Ophiocordycipitaceae</taxon>
        <taxon>Purpureocillium</taxon>
    </lineage>
</organism>
<evidence type="ECO:0000313" key="1">
    <source>
        <dbReference type="EMBL" id="KAL3953267.1"/>
    </source>
</evidence>
<proteinExistence type="predicted"/>
<name>A0ACC4DBP5_PURLI</name>
<keyword evidence="2" id="KW-1185">Reference proteome</keyword>
<comment type="caution">
    <text evidence="1">The sequence shown here is derived from an EMBL/GenBank/DDBJ whole genome shotgun (WGS) entry which is preliminary data.</text>
</comment>
<dbReference type="EMBL" id="JBGNUJ010000012">
    <property type="protein sequence ID" value="KAL3953267.1"/>
    <property type="molecule type" value="Genomic_DNA"/>
</dbReference>
<sequence length="613" mass="65769">MPRAIFHVGNGLQAKGLESGLGLQHGVPAAQSGEQPSQAESANNFAQVFVQFHTRVTRSDCSDDGRAWLRPTARQAQDSFLVVQAQCRLSCVCGAAAVGLFQLAVRGLSTPVHPGRKVPKLGAVASEAGICSRIGTRLLEDGGNAVDAVVGTVFCIGTVAMYHSGIGGGGFMLLRTSNGTYEFVDFRETAPAAAFEDMYKNNTQASILGGLASGVPGELRATEYVHKKYGKLRWAEVIRPSIKLARHGFAVTQDLVKYMNSVTPNNKFLTEDPTWAIDFAPNGHLVQLGETMTRKRYADTLETIAQHGADAFYTGPIARATIAALQKANGTMTMEDLKNYTVAHREPLSIKYRGALNTVSGYDGFGDPAQINLTTHRLDEAIRWAYGQRTEIGDPSFVDGMSDYTKSMISAETGATIRSKIVDVRTQNVSYYDPKGLESLETPGTSHIVAADATGLSISMTTTVNLLFGSQLMVPETGVIMNNEMNDFSIPGVSNSFGYIPSPANFLYLAVGSAGGSRITTATIQNVHHVLDQNMTIAEALAEPRLHDQLSPDVVSFEYAYDNSTVAYMKSLGHNVTWVAPGQSTAQGLRLLPNGTFEAAGEPRQYASGGYAV</sequence>
<gene>
    <name evidence="1" type="ORF">ACCO45_013210</name>
</gene>
<accession>A0ACC4DBP5</accession>
<dbReference type="Proteomes" id="UP001638806">
    <property type="component" value="Unassembled WGS sequence"/>
</dbReference>
<protein>
    <submittedName>
        <fullName evidence="1">Uncharacterized protein</fullName>
    </submittedName>
</protein>
<reference evidence="1" key="1">
    <citation type="submission" date="2024-12" db="EMBL/GenBank/DDBJ databases">
        <title>Comparative genomics and development of molecular markers within Purpureocillium lilacinum and among Purpureocillium species.</title>
        <authorList>
            <person name="Yeh Z.-Y."/>
            <person name="Ni N.-T."/>
            <person name="Lo P.-H."/>
            <person name="Mushyakhwo K."/>
            <person name="Lin C.-F."/>
            <person name="Nai Y.-S."/>
        </authorList>
    </citation>
    <scope>NUCLEOTIDE SEQUENCE</scope>
    <source>
        <strain evidence="1">NCHU-NPUST-175</strain>
    </source>
</reference>
<evidence type="ECO:0000313" key="2">
    <source>
        <dbReference type="Proteomes" id="UP001638806"/>
    </source>
</evidence>